<evidence type="ECO:0008006" key="4">
    <source>
        <dbReference type="Google" id="ProtNLM"/>
    </source>
</evidence>
<dbReference type="PANTHER" id="PTHR43883:SF1">
    <property type="entry name" value="GLUCONOKINASE"/>
    <property type="match status" value="1"/>
</dbReference>
<gene>
    <name evidence="2" type="ORF">DBV39_00660</name>
</gene>
<protein>
    <recommendedName>
        <fullName evidence="4">Aminoglycoside phosphotransferase domain-containing protein</fullName>
    </recommendedName>
</protein>
<evidence type="ECO:0000256" key="1">
    <source>
        <dbReference type="SAM" id="MobiDB-lite"/>
    </source>
</evidence>
<dbReference type="InterPro" id="IPR027417">
    <property type="entry name" value="P-loop_NTPase"/>
</dbReference>
<reference evidence="2 3" key="1">
    <citation type="submission" date="2018-04" db="EMBL/GenBank/DDBJ databases">
        <title>Bordetella sp. HZ20 isolated from seawater.</title>
        <authorList>
            <person name="Sun C."/>
        </authorList>
    </citation>
    <scope>NUCLEOTIDE SEQUENCE [LARGE SCALE GENOMIC DNA]</scope>
    <source>
        <strain evidence="2 3">HZ20</strain>
    </source>
</reference>
<dbReference type="Gene3D" id="3.40.50.300">
    <property type="entry name" value="P-loop containing nucleotide triphosphate hydrolases"/>
    <property type="match status" value="1"/>
</dbReference>
<dbReference type="RefSeq" id="WP_108619909.1">
    <property type="nucleotide sequence ID" value="NZ_CP028901.1"/>
</dbReference>
<dbReference type="Proteomes" id="UP000244571">
    <property type="component" value="Chromosome"/>
</dbReference>
<feature type="region of interest" description="Disordered" evidence="1">
    <location>
        <begin position="339"/>
        <end position="371"/>
    </location>
</feature>
<accession>A0A2R4XF85</accession>
<sequence length="597" mass="67511">MTPTEHDRFVEKLASHLKESLVADTTASTYEPVVSIIRTHISSVILAGNNAYKVKRPIKFPFLDFSSVDKRHAQCLRELNVNRRTAPEIYKNVIPITGSVEHPELNGVGASIDWAVKMRRFEAGMLFSELAHKHALTLEHVSDLAQCIARFHLQQMPIEADYIAGQKPTQRWLLESLDEIEQFVKQQSLPPQVQASKRQDHHEVTVDQSKTLISQIDQLRTLASASWRSSEALRTQRIKDGWIRECHGDLHLKNITLIDDRAVMFDAIEFDDELRMIDVINEVAFTFMDLHAHGLPELAWQFLNEYQQQVGDYTGLKLLSYFTRYRAIIRAKVTLLSAERQSDQPQEPIDSNDSHDSPYQGHSDPHSSHPWESDGFKPYWSLALNPPMGLSPPHLFLVAGLSGSGKSTVASILSRKAGAVWLRADSERKRLFADVGTEVRYSAEASDQTYEHLAHHARTLLGAGFNVVVDATFLNERHVNLFEQICNERKNLDAGKAGIEPHPAPDMIFIVCEADPDVMAKRIRHRQTEGKDPSEATESVLFNQIKATKESASLWSKATIRLQNDGTLKELEHTLDESVLSSERFSGNQNKPTLQQR</sequence>
<dbReference type="AlphaFoldDB" id="A0A2R4XF85"/>
<keyword evidence="3" id="KW-1185">Reference proteome</keyword>
<proteinExistence type="predicted"/>
<dbReference type="PANTHER" id="PTHR43883">
    <property type="entry name" value="SLR0207 PROTEIN"/>
    <property type="match status" value="1"/>
</dbReference>
<dbReference type="SUPFAM" id="SSF52540">
    <property type="entry name" value="P-loop containing nucleoside triphosphate hydrolases"/>
    <property type="match status" value="1"/>
</dbReference>
<organism evidence="2 3">
    <name type="scientific">Orrella marina</name>
    <dbReference type="NCBI Taxonomy" id="2163011"/>
    <lineage>
        <taxon>Bacteria</taxon>
        <taxon>Pseudomonadati</taxon>
        <taxon>Pseudomonadota</taxon>
        <taxon>Betaproteobacteria</taxon>
        <taxon>Burkholderiales</taxon>
        <taxon>Alcaligenaceae</taxon>
        <taxon>Orrella</taxon>
    </lineage>
</organism>
<dbReference type="KEGG" id="boz:DBV39_00660"/>
<dbReference type="EMBL" id="CP028901">
    <property type="protein sequence ID" value="AWB32468.1"/>
    <property type="molecule type" value="Genomic_DNA"/>
</dbReference>
<dbReference type="Pfam" id="PF13671">
    <property type="entry name" value="AAA_33"/>
    <property type="match status" value="1"/>
</dbReference>
<name>A0A2R4XF85_9BURK</name>
<dbReference type="OrthoDB" id="9810277at2"/>
<evidence type="ECO:0000313" key="2">
    <source>
        <dbReference type="EMBL" id="AWB32468.1"/>
    </source>
</evidence>
<dbReference type="InterPro" id="IPR011009">
    <property type="entry name" value="Kinase-like_dom_sf"/>
</dbReference>
<dbReference type="InterPro" id="IPR052732">
    <property type="entry name" value="Cell-binding_unc_protein"/>
</dbReference>
<dbReference type="SUPFAM" id="SSF56112">
    <property type="entry name" value="Protein kinase-like (PK-like)"/>
    <property type="match status" value="1"/>
</dbReference>
<evidence type="ECO:0000313" key="3">
    <source>
        <dbReference type="Proteomes" id="UP000244571"/>
    </source>
</evidence>